<proteinExistence type="predicted"/>
<organism evidence="1 2">
    <name type="scientific">Naganishia onofrii</name>
    <dbReference type="NCBI Taxonomy" id="1851511"/>
    <lineage>
        <taxon>Eukaryota</taxon>
        <taxon>Fungi</taxon>
        <taxon>Dikarya</taxon>
        <taxon>Basidiomycota</taxon>
        <taxon>Agaricomycotina</taxon>
        <taxon>Tremellomycetes</taxon>
        <taxon>Filobasidiales</taxon>
        <taxon>Filobasidiaceae</taxon>
        <taxon>Naganishia</taxon>
    </lineage>
</organism>
<protein>
    <submittedName>
        <fullName evidence="1">Uncharacterized protein</fullName>
    </submittedName>
</protein>
<name>A0ACC2X059_9TREE</name>
<sequence length="406" mass="42641">MADDSLHLRTNSVESLTPHPGDEAEHDHQYGHIASHPGSPHNGSHPHDHGHAHHDHFTDPRAVSPTHPGGHSRDSTSSTAIFDAEQEEEEQDGHGKGRFALKKTGTGLVSGKDRMSASWDEERGLGIGDRGNVWMPRDEESETSVPGGRPFAGAAQGYVKSVPTNGGAGDDATEIPPHLRMNSRTALFPARTNTTQSRRHRDSNASTGSMTDRCQEALGGASGQGVAGLNATLGLVIHALADGVALGASSLSGSGGLGLVVFLAVIVHKGPTALGLTTTLLSLKLTKKQIRTRLFLFSIAAPLGAVITYMIVKAVGAGQGGHRADEVDAIGWWTGVVLLFSGGSFLYVATVISPLSDSDAHGTHQHAHQGHHEEPSEKLGQKMRLALLLAGMVCPLLLSTVVSHSH</sequence>
<keyword evidence="2" id="KW-1185">Reference proteome</keyword>
<evidence type="ECO:0000313" key="1">
    <source>
        <dbReference type="EMBL" id="KAJ9116790.1"/>
    </source>
</evidence>
<accession>A0ACC2X059</accession>
<dbReference type="EMBL" id="JASBWV010000035">
    <property type="protein sequence ID" value="KAJ9116790.1"/>
    <property type="molecule type" value="Genomic_DNA"/>
</dbReference>
<evidence type="ECO:0000313" key="2">
    <source>
        <dbReference type="Proteomes" id="UP001234202"/>
    </source>
</evidence>
<gene>
    <name evidence="1" type="ORF">QFC24_006685</name>
</gene>
<comment type="caution">
    <text evidence="1">The sequence shown here is derived from an EMBL/GenBank/DDBJ whole genome shotgun (WGS) entry which is preliminary data.</text>
</comment>
<dbReference type="Proteomes" id="UP001234202">
    <property type="component" value="Unassembled WGS sequence"/>
</dbReference>
<reference evidence="1" key="1">
    <citation type="submission" date="2023-04" db="EMBL/GenBank/DDBJ databases">
        <title>Draft Genome sequencing of Naganishia species isolated from polar environments using Oxford Nanopore Technology.</title>
        <authorList>
            <person name="Leo P."/>
            <person name="Venkateswaran K."/>
        </authorList>
    </citation>
    <scope>NUCLEOTIDE SEQUENCE</scope>
    <source>
        <strain evidence="1">DBVPG 5303</strain>
    </source>
</reference>